<accession>A0A7R7EIX3</accession>
<gene>
    <name evidence="1" type="ORF">bsdtb5_08350</name>
</gene>
<evidence type="ECO:0000313" key="1">
    <source>
        <dbReference type="EMBL" id="BCN29540.1"/>
    </source>
</evidence>
<dbReference type="Proteomes" id="UP000595897">
    <property type="component" value="Chromosome"/>
</dbReference>
<dbReference type="EMBL" id="AP024169">
    <property type="protein sequence ID" value="BCN29540.1"/>
    <property type="molecule type" value="Genomic_DNA"/>
</dbReference>
<protein>
    <submittedName>
        <fullName evidence="1">Uncharacterized protein</fullName>
    </submittedName>
</protein>
<sequence>MKDEIRNNSVSSKETILMLERLLKTDEEEFQKVRDIINKNGITYFIEQIEELEVTDDIKKKVISVRDIIEAFNKEKSQE</sequence>
<proteinExistence type="predicted"/>
<name>A0A7R7EIX3_9FIRM</name>
<keyword evidence="2" id="KW-1185">Reference proteome</keyword>
<dbReference type="AlphaFoldDB" id="A0A7R7EIX3"/>
<organism evidence="1 2">
    <name type="scientific">Anaeromicropila herbilytica</name>
    <dbReference type="NCBI Taxonomy" id="2785025"/>
    <lineage>
        <taxon>Bacteria</taxon>
        <taxon>Bacillati</taxon>
        <taxon>Bacillota</taxon>
        <taxon>Clostridia</taxon>
        <taxon>Lachnospirales</taxon>
        <taxon>Lachnospiraceae</taxon>
        <taxon>Anaeromicropila</taxon>
    </lineage>
</organism>
<reference evidence="1 2" key="1">
    <citation type="submission" date="2020-11" db="EMBL/GenBank/DDBJ databases">
        <title>Draft genome sequencing of a Lachnospiraceae strain isolated from anoxic soil subjected to BSD treatment.</title>
        <authorList>
            <person name="Uek A."/>
            <person name="Tonouchi A."/>
        </authorList>
    </citation>
    <scope>NUCLEOTIDE SEQUENCE [LARGE SCALE GENOMIC DNA]</scope>
    <source>
        <strain evidence="1 2">TB5</strain>
    </source>
</reference>
<evidence type="ECO:0000313" key="2">
    <source>
        <dbReference type="Proteomes" id="UP000595897"/>
    </source>
</evidence>
<dbReference type="KEGG" id="ahb:bsdtb5_08350"/>
<dbReference type="RefSeq" id="WP_271714811.1">
    <property type="nucleotide sequence ID" value="NZ_AP024169.1"/>
</dbReference>